<feature type="domain" description="Mechanosensitive ion channel MscS" evidence="10">
    <location>
        <begin position="599"/>
        <end position="662"/>
    </location>
</feature>
<feature type="chain" id="PRO_5046715343" evidence="9">
    <location>
        <begin position="28"/>
        <end position="809"/>
    </location>
</feature>
<dbReference type="SUPFAM" id="SSF50182">
    <property type="entry name" value="Sm-like ribonucleoproteins"/>
    <property type="match status" value="1"/>
</dbReference>
<feature type="compositionally biased region" description="Low complexity" evidence="7">
    <location>
        <begin position="117"/>
        <end position="131"/>
    </location>
</feature>
<sequence>MLRKRLLPALATLLLTLLIVAPQALHAQGIPLNALMSSASSKASQDKVEATSSSAASGEATDAASSADAADALIRLLEDPAGRAALIETLKARETGAPASAETAAPANTDPSAPASGDTAGEAADTPAEETAASVPLAVQLGKYTGILVDETMVVVERVRHFLRGFEVIANGDVSLRWSRLTESLWQVVEIIATATVVFWLLQRLVGLLYRRLAPASSRGHFLWRLKYVVPFLLLDGLTLVLGALAAGAVALYEGLGFSEHLTQFQTFALNAFFLTHLFAIGLRMIFAPVRGALRLLPVSDETAKYWCRRLIGVTLWLGYGVMLAVPIANVSISFAVGNTVKFLIVFAVFIYLLLLIRANRAPVRRGIRAYAETLSGELSSRAMLFVSRIWDLLASVYVLVVFFIWLSRPLDAFTITMRSTLLSVLIVGAGFLFSAIVTRAITGGIRLPEEVRTKLPALQGRVNAFVPRILKIFRFLVFVTAVLLLLDVWGAVPFVSWVSSDAGQLFIGRYFSAFLVVVVSFCIWLAVMAWIDLRLREHAGYVVTARVRTLFQLFRNAFTVVILVMASLLALAEIGVDIGPLIAGAGVVGLAISFGAQTLVKDIITGAFIQIENAINEGDVVTVGGTTGVVERLTVRSVRLRDIDGTTHIVPFSSVDTVSNFMRDFAYHVAVIGVSYDTDIKKAKAALQEAFDRLRAEADFAPKILDDLEMHGVTAFADSSVNLRVRIKTLPGDQWSTGRAYNEFVKEVFDERGIEIPFPQVMYHSAPSTVVDQSGSRMASTPDDDDGAEGPTGAQDKPDIDIPDQDED</sequence>
<proteinExistence type="inferred from homology"/>
<evidence type="ECO:0000256" key="4">
    <source>
        <dbReference type="ARBA" id="ARBA00022692"/>
    </source>
</evidence>
<evidence type="ECO:0000256" key="5">
    <source>
        <dbReference type="ARBA" id="ARBA00022989"/>
    </source>
</evidence>
<evidence type="ECO:0000259" key="13">
    <source>
        <dbReference type="Pfam" id="PF25392"/>
    </source>
</evidence>
<keyword evidence="9" id="KW-0732">Signal</keyword>
<feature type="transmembrane region" description="Helical" evidence="8">
    <location>
        <begin position="421"/>
        <end position="443"/>
    </location>
</feature>
<dbReference type="SUPFAM" id="SSF82689">
    <property type="entry name" value="Mechanosensitive channel protein MscS (YggB), C-terminal domain"/>
    <property type="match status" value="1"/>
</dbReference>
<protein>
    <submittedName>
        <fullName evidence="14">Mechanosensitive ion channel domain-containing protein</fullName>
    </submittedName>
</protein>
<feature type="domain" description="Mechanosensitive ion channel MscS C-terminal" evidence="11">
    <location>
        <begin position="670"/>
        <end position="757"/>
    </location>
</feature>
<dbReference type="InterPro" id="IPR006685">
    <property type="entry name" value="MscS_channel_2nd"/>
</dbReference>
<keyword evidence="15" id="KW-1185">Reference proteome</keyword>
<dbReference type="EMBL" id="JBHUFA010000002">
    <property type="protein sequence ID" value="MFD1695735.1"/>
    <property type="molecule type" value="Genomic_DNA"/>
</dbReference>
<comment type="similarity">
    <text evidence="2">Belongs to the MscS (TC 1.A.23) family.</text>
</comment>
<evidence type="ECO:0000256" key="9">
    <source>
        <dbReference type="SAM" id="SignalP"/>
    </source>
</evidence>
<feature type="transmembrane region" description="Helical" evidence="8">
    <location>
        <begin position="390"/>
        <end position="409"/>
    </location>
</feature>
<dbReference type="InterPro" id="IPR049142">
    <property type="entry name" value="MS_channel_1st"/>
</dbReference>
<gene>
    <name evidence="14" type="ORF">ACFSC7_09445</name>
</gene>
<feature type="transmembrane region" description="Helical" evidence="8">
    <location>
        <begin position="476"/>
        <end position="499"/>
    </location>
</feature>
<comment type="subcellular location">
    <subcellularLocation>
        <location evidence="1">Cell membrane</location>
        <topology evidence="1">Multi-pass membrane protein</topology>
    </subcellularLocation>
</comment>
<feature type="region of interest" description="Disordered" evidence="7">
    <location>
        <begin position="768"/>
        <end position="809"/>
    </location>
</feature>
<feature type="region of interest" description="Disordered" evidence="7">
    <location>
        <begin position="95"/>
        <end position="131"/>
    </location>
</feature>
<feature type="transmembrane region" description="Helical" evidence="8">
    <location>
        <begin position="265"/>
        <end position="290"/>
    </location>
</feature>
<dbReference type="InterPro" id="IPR010920">
    <property type="entry name" value="LSM_dom_sf"/>
</dbReference>
<evidence type="ECO:0000256" key="1">
    <source>
        <dbReference type="ARBA" id="ARBA00004651"/>
    </source>
</evidence>
<dbReference type="InterPro" id="IPR011066">
    <property type="entry name" value="MscS_channel_C_sf"/>
</dbReference>
<dbReference type="PANTHER" id="PTHR30460:SF0">
    <property type="entry name" value="MODERATE CONDUCTANCE MECHANOSENSITIVE CHANNEL YBIO"/>
    <property type="match status" value="1"/>
</dbReference>
<dbReference type="InterPro" id="IPR045276">
    <property type="entry name" value="YbiO_bact"/>
</dbReference>
<evidence type="ECO:0000259" key="11">
    <source>
        <dbReference type="Pfam" id="PF21082"/>
    </source>
</evidence>
<reference evidence="15" key="1">
    <citation type="journal article" date="2019" name="Int. J. Syst. Evol. Microbiol.">
        <title>The Global Catalogue of Microorganisms (GCM) 10K type strain sequencing project: providing services to taxonomists for standard genome sequencing and annotation.</title>
        <authorList>
            <consortium name="The Broad Institute Genomics Platform"/>
            <consortium name="The Broad Institute Genome Sequencing Center for Infectious Disease"/>
            <person name="Wu L."/>
            <person name="Ma J."/>
        </authorList>
    </citation>
    <scope>NUCLEOTIDE SEQUENCE [LARGE SCALE GENOMIC DNA]</scope>
    <source>
        <strain evidence="15">JCM 3369</strain>
    </source>
</reference>
<dbReference type="Proteomes" id="UP001597327">
    <property type="component" value="Unassembled WGS sequence"/>
</dbReference>
<feature type="transmembrane region" description="Helical" evidence="8">
    <location>
        <begin position="554"/>
        <end position="573"/>
    </location>
</feature>
<evidence type="ECO:0000256" key="3">
    <source>
        <dbReference type="ARBA" id="ARBA00022475"/>
    </source>
</evidence>
<comment type="caution">
    <text evidence="14">The sequence shown here is derived from an EMBL/GenBank/DDBJ whole genome shotgun (WGS) entry which is preliminary data.</text>
</comment>
<feature type="transmembrane region" description="Helical" evidence="8">
    <location>
        <begin position="185"/>
        <end position="207"/>
    </location>
</feature>
<organism evidence="14 15">
    <name type="scientific">Roseibium aestuarii</name>
    <dbReference type="NCBI Taxonomy" id="2600299"/>
    <lineage>
        <taxon>Bacteria</taxon>
        <taxon>Pseudomonadati</taxon>
        <taxon>Pseudomonadota</taxon>
        <taxon>Alphaproteobacteria</taxon>
        <taxon>Hyphomicrobiales</taxon>
        <taxon>Stappiaceae</taxon>
        <taxon>Roseibium</taxon>
    </lineage>
</organism>
<dbReference type="InterPro" id="IPR049278">
    <property type="entry name" value="MS_channel_C"/>
</dbReference>
<dbReference type="Pfam" id="PF21082">
    <property type="entry name" value="MS_channel_3rd"/>
    <property type="match status" value="1"/>
</dbReference>
<feature type="signal peptide" evidence="9">
    <location>
        <begin position="1"/>
        <end position="27"/>
    </location>
</feature>
<name>A0ABW4JZT5_9HYPH</name>
<feature type="domain" description="Moderate conductance mechanosensitive channel YbiO-like transmembrane helix 1" evidence="13">
    <location>
        <begin position="421"/>
        <end position="498"/>
    </location>
</feature>
<keyword evidence="4 8" id="KW-0812">Transmembrane</keyword>
<evidence type="ECO:0000256" key="8">
    <source>
        <dbReference type="SAM" id="Phobius"/>
    </source>
</evidence>
<dbReference type="Gene3D" id="3.30.70.100">
    <property type="match status" value="1"/>
</dbReference>
<dbReference type="Pfam" id="PF25392">
    <property type="entry name" value="MS_channel_TM1"/>
    <property type="match status" value="1"/>
</dbReference>
<feature type="transmembrane region" description="Helical" evidence="8">
    <location>
        <begin position="579"/>
        <end position="601"/>
    </location>
</feature>
<feature type="transmembrane region" description="Helical" evidence="8">
    <location>
        <begin position="341"/>
        <end position="359"/>
    </location>
</feature>
<evidence type="ECO:0000313" key="15">
    <source>
        <dbReference type="Proteomes" id="UP001597327"/>
    </source>
</evidence>
<feature type="compositionally biased region" description="Low complexity" evidence="7">
    <location>
        <begin position="95"/>
        <end position="107"/>
    </location>
</feature>
<feature type="domain" description="Mechanosensitive ion channel transmembrane helices 2/3" evidence="12">
    <location>
        <begin position="558"/>
        <end position="598"/>
    </location>
</feature>
<evidence type="ECO:0000259" key="10">
    <source>
        <dbReference type="Pfam" id="PF00924"/>
    </source>
</evidence>
<dbReference type="InterPro" id="IPR057485">
    <property type="entry name" value="YbiO-like_TM1"/>
</dbReference>
<feature type="transmembrane region" description="Helical" evidence="8">
    <location>
        <begin position="311"/>
        <end position="335"/>
    </location>
</feature>
<evidence type="ECO:0000256" key="2">
    <source>
        <dbReference type="ARBA" id="ARBA00008017"/>
    </source>
</evidence>
<dbReference type="RefSeq" id="WP_149893712.1">
    <property type="nucleotide sequence ID" value="NZ_JBHUFA010000002.1"/>
</dbReference>
<evidence type="ECO:0000256" key="6">
    <source>
        <dbReference type="ARBA" id="ARBA00023136"/>
    </source>
</evidence>
<keyword evidence="3" id="KW-1003">Cell membrane</keyword>
<dbReference type="Gene3D" id="2.30.30.60">
    <property type="match status" value="1"/>
</dbReference>
<evidence type="ECO:0000256" key="7">
    <source>
        <dbReference type="SAM" id="MobiDB-lite"/>
    </source>
</evidence>
<dbReference type="InterPro" id="IPR023408">
    <property type="entry name" value="MscS_beta-dom_sf"/>
</dbReference>
<evidence type="ECO:0000259" key="12">
    <source>
        <dbReference type="Pfam" id="PF21088"/>
    </source>
</evidence>
<keyword evidence="6 8" id="KW-0472">Membrane</keyword>
<accession>A0ABW4JZT5</accession>
<evidence type="ECO:0000313" key="14">
    <source>
        <dbReference type="EMBL" id="MFD1695735.1"/>
    </source>
</evidence>
<feature type="compositionally biased region" description="Polar residues" evidence="7">
    <location>
        <begin position="768"/>
        <end position="780"/>
    </location>
</feature>
<dbReference type="SUPFAM" id="SSF82861">
    <property type="entry name" value="Mechanosensitive channel protein MscS (YggB), transmembrane region"/>
    <property type="match status" value="1"/>
</dbReference>
<dbReference type="PANTHER" id="PTHR30460">
    <property type="entry name" value="MODERATE CONDUCTANCE MECHANOSENSITIVE CHANNEL YBIO"/>
    <property type="match status" value="1"/>
</dbReference>
<dbReference type="Pfam" id="PF00924">
    <property type="entry name" value="MS_channel_2nd"/>
    <property type="match status" value="1"/>
</dbReference>
<dbReference type="Pfam" id="PF21088">
    <property type="entry name" value="MS_channel_1st"/>
    <property type="match status" value="1"/>
</dbReference>
<dbReference type="Gene3D" id="1.10.287.1260">
    <property type="match status" value="1"/>
</dbReference>
<feature type="transmembrane region" description="Helical" evidence="8">
    <location>
        <begin position="228"/>
        <end position="253"/>
    </location>
</feature>
<feature type="transmembrane region" description="Helical" evidence="8">
    <location>
        <begin position="511"/>
        <end position="534"/>
    </location>
</feature>
<dbReference type="InterPro" id="IPR011014">
    <property type="entry name" value="MscS_channel_TM-2"/>
</dbReference>
<keyword evidence="5 8" id="KW-1133">Transmembrane helix</keyword>